<dbReference type="InterPro" id="IPR029056">
    <property type="entry name" value="Ribokinase-like"/>
</dbReference>
<evidence type="ECO:0000313" key="4">
    <source>
        <dbReference type="EMBL" id="MBZ2199310.1"/>
    </source>
</evidence>
<name>A0ABS7SGN3_9MICO</name>
<evidence type="ECO:0000256" key="2">
    <source>
        <dbReference type="ARBA" id="ARBA00022777"/>
    </source>
</evidence>
<sequence length="310" mass="30880">MSAAVVCCGLTTIDVTHVVTAVPTANQKVVARAARIQVGGPAANAALTVAALGGRATLVTALGASTLGDLARHELAAGGVEVVDLATDDGAPPVSTVLVTEATGERAVASTNHDRARVLRAADESVLDGVGCVLVDGHLMAASVALCAAARARGVPTLLDGGSDKPGLPTLLAHLDAAVLSGDFTIGDADPRCADRPAPTEAHPADLLAAVARYGPSVVAQSHGADAIECLLDGAPHRIDVPRLPAAQVVDTLGAGDVLHGALAHAIASGAPWLQALARAATVATESVRHPGALGWADRLPRSDGSGRAR</sequence>
<keyword evidence="1" id="KW-0808">Transferase</keyword>
<dbReference type="EMBL" id="JAGSHT010000026">
    <property type="protein sequence ID" value="MBZ2199310.1"/>
    <property type="molecule type" value="Genomic_DNA"/>
</dbReference>
<feature type="domain" description="Carbohydrate kinase PfkB" evidence="3">
    <location>
        <begin position="4"/>
        <end position="293"/>
    </location>
</feature>
<accession>A0ABS7SGN3</accession>
<dbReference type="InterPro" id="IPR002173">
    <property type="entry name" value="Carboh/pur_kinase_PfkB_CS"/>
</dbReference>
<dbReference type="Proteomes" id="UP000826651">
    <property type="component" value="Unassembled WGS sequence"/>
</dbReference>
<evidence type="ECO:0000313" key="5">
    <source>
        <dbReference type="Proteomes" id="UP000826651"/>
    </source>
</evidence>
<organism evidence="4 5">
    <name type="scientific">Occultella gossypii</name>
    <dbReference type="NCBI Taxonomy" id="2800820"/>
    <lineage>
        <taxon>Bacteria</taxon>
        <taxon>Bacillati</taxon>
        <taxon>Actinomycetota</taxon>
        <taxon>Actinomycetes</taxon>
        <taxon>Micrococcales</taxon>
        <taxon>Ruaniaceae</taxon>
        <taxon>Occultella</taxon>
    </lineage>
</organism>
<protein>
    <submittedName>
        <fullName evidence="4">Carbohydrate kinase</fullName>
    </submittedName>
</protein>
<dbReference type="PANTHER" id="PTHR42774:SF3">
    <property type="entry name" value="KETOHEXOKINASE"/>
    <property type="match status" value="1"/>
</dbReference>
<dbReference type="GO" id="GO:0016301">
    <property type="term" value="F:kinase activity"/>
    <property type="evidence" value="ECO:0007669"/>
    <property type="project" value="UniProtKB-KW"/>
</dbReference>
<keyword evidence="5" id="KW-1185">Reference proteome</keyword>
<gene>
    <name evidence="4" type="ORF">KCQ71_24400</name>
</gene>
<dbReference type="PANTHER" id="PTHR42774">
    <property type="entry name" value="PHOSPHOTRANSFERASE SYSTEM TRANSPORT PROTEIN"/>
    <property type="match status" value="1"/>
</dbReference>
<dbReference type="PROSITE" id="PS00584">
    <property type="entry name" value="PFKB_KINASES_2"/>
    <property type="match status" value="1"/>
</dbReference>
<dbReference type="RefSeq" id="WP_223411317.1">
    <property type="nucleotide sequence ID" value="NZ_JAGSHT010000026.1"/>
</dbReference>
<dbReference type="InterPro" id="IPR052562">
    <property type="entry name" value="Ketohexokinase-related"/>
</dbReference>
<keyword evidence="2 4" id="KW-0418">Kinase</keyword>
<dbReference type="InterPro" id="IPR011611">
    <property type="entry name" value="PfkB_dom"/>
</dbReference>
<dbReference type="Gene3D" id="3.40.1190.20">
    <property type="match status" value="1"/>
</dbReference>
<dbReference type="Pfam" id="PF00294">
    <property type="entry name" value="PfkB"/>
    <property type="match status" value="1"/>
</dbReference>
<comment type="caution">
    <text evidence="4">The sequence shown here is derived from an EMBL/GenBank/DDBJ whole genome shotgun (WGS) entry which is preliminary data.</text>
</comment>
<evidence type="ECO:0000259" key="3">
    <source>
        <dbReference type="Pfam" id="PF00294"/>
    </source>
</evidence>
<reference evidence="4 5" key="1">
    <citation type="submission" date="2021-04" db="EMBL/GenBank/DDBJ databases">
        <title>Ruania sp. nov., isolated from sandy soil of mangrove forest.</title>
        <authorList>
            <person name="Ge X."/>
            <person name="Huang R."/>
            <person name="Liu W."/>
        </authorList>
    </citation>
    <scope>NUCLEOTIDE SEQUENCE [LARGE SCALE GENOMIC DNA]</scope>
    <source>
        <strain evidence="4 5">N2-46</strain>
    </source>
</reference>
<proteinExistence type="predicted"/>
<dbReference type="SUPFAM" id="SSF53613">
    <property type="entry name" value="Ribokinase-like"/>
    <property type="match status" value="1"/>
</dbReference>
<evidence type="ECO:0000256" key="1">
    <source>
        <dbReference type="ARBA" id="ARBA00022679"/>
    </source>
</evidence>